<keyword evidence="4" id="KW-1185">Reference proteome</keyword>
<name>A0A2T5FYS7_9SPHN</name>
<comment type="caution">
    <text evidence="3">The sequence shown here is derived from an EMBL/GenBank/DDBJ whole genome shotgun (WGS) entry which is preliminary data.</text>
</comment>
<feature type="domain" description="SPOR" evidence="2">
    <location>
        <begin position="232"/>
        <end position="312"/>
    </location>
</feature>
<accession>A0A2T5FYS7</accession>
<evidence type="ECO:0000259" key="2">
    <source>
        <dbReference type="PROSITE" id="PS51724"/>
    </source>
</evidence>
<dbReference type="EMBL" id="NWBU01000007">
    <property type="protein sequence ID" value="PTQ11675.1"/>
    <property type="molecule type" value="Genomic_DNA"/>
</dbReference>
<dbReference type="AlphaFoldDB" id="A0A2T5FYS7"/>
<dbReference type="InterPro" id="IPR007730">
    <property type="entry name" value="SPOR-like_dom"/>
</dbReference>
<evidence type="ECO:0000313" key="3">
    <source>
        <dbReference type="EMBL" id="PTQ11675.1"/>
    </source>
</evidence>
<dbReference type="Pfam" id="PF05036">
    <property type="entry name" value="SPOR"/>
    <property type="match status" value="1"/>
</dbReference>
<evidence type="ECO:0000256" key="1">
    <source>
        <dbReference type="SAM" id="MobiDB-lite"/>
    </source>
</evidence>
<gene>
    <name evidence="3" type="ORF">CLG96_08535</name>
</gene>
<evidence type="ECO:0000313" key="4">
    <source>
        <dbReference type="Proteomes" id="UP000244162"/>
    </source>
</evidence>
<dbReference type="Proteomes" id="UP000244162">
    <property type="component" value="Unassembled WGS sequence"/>
</dbReference>
<organism evidence="3 4">
    <name type="scientific">Sphingomonas oleivorans</name>
    <dbReference type="NCBI Taxonomy" id="1735121"/>
    <lineage>
        <taxon>Bacteria</taxon>
        <taxon>Pseudomonadati</taxon>
        <taxon>Pseudomonadota</taxon>
        <taxon>Alphaproteobacteria</taxon>
        <taxon>Sphingomonadales</taxon>
        <taxon>Sphingomonadaceae</taxon>
        <taxon>Sphingomonas</taxon>
    </lineage>
</organism>
<reference evidence="3 4" key="1">
    <citation type="submission" date="2017-09" db="EMBL/GenBank/DDBJ databases">
        <title>Sphingomonas panjinensis sp.nov., isolated from oil-contaminated soil.</title>
        <authorList>
            <person name="Wang L."/>
            <person name="Chen L."/>
        </authorList>
    </citation>
    <scope>NUCLEOTIDE SEQUENCE [LARGE SCALE GENOMIC DNA]</scope>
    <source>
        <strain evidence="3 4">FW-11</strain>
    </source>
</reference>
<feature type="compositionally biased region" description="Low complexity" evidence="1">
    <location>
        <begin position="221"/>
        <end position="233"/>
    </location>
</feature>
<protein>
    <recommendedName>
        <fullName evidence="2">SPOR domain-containing protein</fullName>
    </recommendedName>
</protein>
<dbReference type="InterPro" id="IPR011990">
    <property type="entry name" value="TPR-like_helical_dom_sf"/>
</dbReference>
<proteinExistence type="predicted"/>
<dbReference type="SUPFAM" id="SSF48452">
    <property type="entry name" value="TPR-like"/>
    <property type="match status" value="1"/>
</dbReference>
<dbReference type="GO" id="GO:0042834">
    <property type="term" value="F:peptidoglycan binding"/>
    <property type="evidence" value="ECO:0007669"/>
    <property type="project" value="InterPro"/>
</dbReference>
<dbReference type="PROSITE" id="PS51724">
    <property type="entry name" value="SPOR"/>
    <property type="match status" value="1"/>
</dbReference>
<sequence>MENPRAALRFFDDAVSYGVPVAEIAADRGLAYDLRGDNKRAQADYALALRQSADPEAIRRLALSQAISGDRVAALATLDPLLRKQDIPAWRVRAFILAITGDVIEAEKAAAAVMPRPQAEALRPYLARIGALKAGQKAAAVHFGHFPVDRKLPTAAQTVTGSPAPVSTGVGAKLVLATAPSDRDEPPSMAIASAATAKSLNHASTRMTLVAEEEKKDKVEPQPAKPAKSAKPAAPERIWVQVAGGANKATLPRAWAALKEKYPKQLAGRTPSTMAYRFTNRLLVGPFKTNAEAQAFVNAGAKAGMSSFAVTSEAGQEVEKLSVK</sequence>
<feature type="region of interest" description="Disordered" evidence="1">
    <location>
        <begin position="211"/>
        <end position="233"/>
    </location>
</feature>